<proteinExistence type="predicted"/>
<feature type="domain" description="Calcineurin-like phosphoesterase" evidence="1">
    <location>
        <begin position="24"/>
        <end position="195"/>
    </location>
</feature>
<dbReference type="InterPro" id="IPR004843">
    <property type="entry name" value="Calcineurin-like_PHP"/>
</dbReference>
<reference evidence="2" key="1">
    <citation type="journal article" date="2015" name="Nature">
        <title>Complex archaea that bridge the gap between prokaryotes and eukaryotes.</title>
        <authorList>
            <person name="Spang A."/>
            <person name="Saw J.H."/>
            <person name="Jorgensen S.L."/>
            <person name="Zaremba-Niedzwiedzka K."/>
            <person name="Martijn J."/>
            <person name="Lind A.E."/>
            <person name="van Eijk R."/>
            <person name="Schleper C."/>
            <person name="Guy L."/>
            <person name="Ettema T.J."/>
        </authorList>
    </citation>
    <scope>NUCLEOTIDE SEQUENCE</scope>
</reference>
<dbReference type="PANTHER" id="PTHR42850:SF4">
    <property type="entry name" value="ZINC-DEPENDENT ENDOPOLYPHOSPHATASE"/>
    <property type="match status" value="1"/>
</dbReference>
<dbReference type="PANTHER" id="PTHR42850">
    <property type="entry name" value="METALLOPHOSPHOESTERASE"/>
    <property type="match status" value="1"/>
</dbReference>
<dbReference type="Pfam" id="PF00149">
    <property type="entry name" value="Metallophos"/>
    <property type="match status" value="1"/>
</dbReference>
<dbReference type="EMBL" id="LAZR01000802">
    <property type="protein sequence ID" value="KKN57439.1"/>
    <property type="molecule type" value="Genomic_DNA"/>
</dbReference>
<dbReference type="GO" id="GO:0016791">
    <property type="term" value="F:phosphatase activity"/>
    <property type="evidence" value="ECO:0007669"/>
    <property type="project" value="TreeGrafter"/>
</dbReference>
<dbReference type="AlphaFoldDB" id="A0A0F9RRX4"/>
<comment type="caution">
    <text evidence="2">The sequence shown here is derived from an EMBL/GenBank/DDBJ whole genome shotgun (WGS) entry which is preliminary data.</text>
</comment>
<dbReference type="InterPro" id="IPR050126">
    <property type="entry name" value="Ap4A_hydrolase"/>
</dbReference>
<dbReference type="SUPFAM" id="SSF56300">
    <property type="entry name" value="Metallo-dependent phosphatases"/>
    <property type="match status" value="1"/>
</dbReference>
<organism evidence="2">
    <name type="scientific">marine sediment metagenome</name>
    <dbReference type="NCBI Taxonomy" id="412755"/>
    <lineage>
        <taxon>unclassified sequences</taxon>
        <taxon>metagenomes</taxon>
        <taxon>ecological metagenomes</taxon>
    </lineage>
</organism>
<gene>
    <name evidence="2" type="ORF">LCGC14_0562020</name>
</gene>
<evidence type="ECO:0000313" key="2">
    <source>
        <dbReference type="EMBL" id="KKN57439.1"/>
    </source>
</evidence>
<name>A0A0F9RRX4_9ZZZZ</name>
<evidence type="ECO:0000259" key="1">
    <source>
        <dbReference type="Pfam" id="PF00149"/>
    </source>
</evidence>
<protein>
    <recommendedName>
        <fullName evidence="1">Calcineurin-like phosphoesterase domain-containing protein</fullName>
    </recommendedName>
</protein>
<dbReference type="GO" id="GO:0110154">
    <property type="term" value="P:RNA decapping"/>
    <property type="evidence" value="ECO:0007669"/>
    <property type="project" value="TreeGrafter"/>
</dbReference>
<dbReference type="Gene3D" id="3.60.21.10">
    <property type="match status" value="1"/>
</dbReference>
<dbReference type="GO" id="GO:0005737">
    <property type="term" value="C:cytoplasm"/>
    <property type="evidence" value="ECO:0007669"/>
    <property type="project" value="TreeGrafter"/>
</dbReference>
<accession>A0A0F9RRX4</accession>
<dbReference type="InterPro" id="IPR029052">
    <property type="entry name" value="Metallo-depent_PP-like"/>
</dbReference>
<dbReference type="GO" id="GO:0008803">
    <property type="term" value="F:bis(5'-nucleosyl)-tetraphosphatase (symmetrical) activity"/>
    <property type="evidence" value="ECO:0007669"/>
    <property type="project" value="TreeGrafter"/>
</dbReference>
<sequence length="237" mass="26784">MDIGINAIQAVSSKRTIFINDECRVFVIGDLDGDLPALKNALNNVNFNPERDTLFCLGDFVDRGDKTYDLFTYLQAIRACMILGNHEHLMLESLLSNDKAAFKLWTDNGGNWHKSVSREKLSAMCDELLTKTLSVVLEYRGYRIGLSHTFAQSWDWENYPDDKSVIVQSLLWDREVVKQNKVVKSHGVDFTIHGHNSTKAPFWVGNSYHIDTNYLGGKPTLLELSEVIASLNKSNAI</sequence>